<keyword evidence="2" id="KW-0732">Signal</keyword>
<dbReference type="GO" id="GO:0006032">
    <property type="term" value="P:chitin catabolic process"/>
    <property type="evidence" value="ECO:0007669"/>
    <property type="project" value="TreeGrafter"/>
</dbReference>
<evidence type="ECO:0000313" key="8">
    <source>
        <dbReference type="Proteomes" id="UP000737018"/>
    </source>
</evidence>
<dbReference type="GO" id="GO:0005576">
    <property type="term" value="C:extracellular region"/>
    <property type="evidence" value="ECO:0007669"/>
    <property type="project" value="TreeGrafter"/>
</dbReference>
<accession>A0A8J4QK07</accession>
<dbReference type="SUPFAM" id="SSF51445">
    <property type="entry name" value="(Trans)glycosidases"/>
    <property type="match status" value="1"/>
</dbReference>
<dbReference type="Gene3D" id="3.10.50.10">
    <property type="match status" value="1"/>
</dbReference>
<organism evidence="7 8">
    <name type="scientific">Castanea mollissima</name>
    <name type="common">Chinese chestnut</name>
    <dbReference type="NCBI Taxonomy" id="60419"/>
    <lineage>
        <taxon>Eukaryota</taxon>
        <taxon>Viridiplantae</taxon>
        <taxon>Streptophyta</taxon>
        <taxon>Embryophyta</taxon>
        <taxon>Tracheophyta</taxon>
        <taxon>Spermatophyta</taxon>
        <taxon>Magnoliopsida</taxon>
        <taxon>eudicotyledons</taxon>
        <taxon>Gunneridae</taxon>
        <taxon>Pentapetalae</taxon>
        <taxon>rosids</taxon>
        <taxon>fabids</taxon>
        <taxon>Fagales</taxon>
        <taxon>Fagaceae</taxon>
        <taxon>Castanea</taxon>
    </lineage>
</organism>
<comment type="similarity">
    <text evidence="1">Belongs to the glycosyl hydrolase 18 family. Chitinase class V subfamily.</text>
</comment>
<dbReference type="PANTHER" id="PTHR11177">
    <property type="entry name" value="CHITINASE"/>
    <property type="match status" value="1"/>
</dbReference>
<proteinExistence type="inferred from homology"/>
<evidence type="ECO:0000256" key="2">
    <source>
        <dbReference type="ARBA" id="ARBA00022729"/>
    </source>
</evidence>
<evidence type="ECO:0000256" key="3">
    <source>
        <dbReference type="ARBA" id="ARBA00022801"/>
    </source>
</evidence>
<sequence length="331" mass="36708">MAVKGAYWRSSEAEKFPPSTISAHFFTHIFYATVFIDPRTHEILLSGTDKKRLRDFTTATKQKHLKSLLCIGEAPNQHAFSKMASSTNSRSNFINSSIEIATTYDFNGLDLCWKYPKSKDMENFGSLFQEWREATTEKKLLLSAFVYFAPRIDACTVYPKTLSDNVDFLNVVCYDYEIEDTTKTAAHALLTNPSHPSKSTSSGITSWIQSVPAKKLVMGLPLYGRTWELQNPSDYKIGAPAIGYGPGNGLMEYDAILKYNNENGAAVETDGGTVSTYSHADDDWIGYDTPSTVGTKVKFAKNQGLAGYFFWALGMDAACTLPAKASSTWDN</sequence>
<reference evidence="7" key="1">
    <citation type="submission" date="2020-03" db="EMBL/GenBank/DDBJ databases">
        <title>Castanea mollissima Vanexum genome sequencing.</title>
        <authorList>
            <person name="Staton M."/>
        </authorList>
    </citation>
    <scope>NUCLEOTIDE SEQUENCE</scope>
    <source>
        <tissue evidence="7">Leaf</tissue>
    </source>
</reference>
<dbReference type="PANTHER" id="PTHR11177:SF368">
    <property type="entry name" value="GH18 DOMAIN-CONTAINING PROTEIN"/>
    <property type="match status" value="1"/>
</dbReference>
<evidence type="ECO:0000256" key="5">
    <source>
        <dbReference type="ARBA" id="ARBA00023295"/>
    </source>
</evidence>
<protein>
    <recommendedName>
        <fullName evidence="6">GH18 domain-containing protein</fullName>
    </recommendedName>
</protein>
<dbReference type="SUPFAM" id="SSF54556">
    <property type="entry name" value="Chitinase insertion domain"/>
    <property type="match status" value="1"/>
</dbReference>
<keyword evidence="4" id="KW-0325">Glycoprotein</keyword>
<dbReference type="OrthoDB" id="73875at2759"/>
<dbReference type="GO" id="GO:0005975">
    <property type="term" value="P:carbohydrate metabolic process"/>
    <property type="evidence" value="ECO:0007669"/>
    <property type="project" value="InterPro"/>
</dbReference>
<evidence type="ECO:0000259" key="6">
    <source>
        <dbReference type="PROSITE" id="PS51910"/>
    </source>
</evidence>
<name>A0A8J4QK07_9ROSI</name>
<keyword evidence="5" id="KW-0326">Glycosidase</keyword>
<keyword evidence="3" id="KW-0378">Hydrolase</keyword>
<dbReference type="Gene3D" id="3.20.20.80">
    <property type="entry name" value="Glycosidases"/>
    <property type="match status" value="1"/>
</dbReference>
<dbReference type="InterPro" id="IPR001223">
    <property type="entry name" value="Glyco_hydro18_cat"/>
</dbReference>
<evidence type="ECO:0000256" key="4">
    <source>
        <dbReference type="ARBA" id="ARBA00023180"/>
    </source>
</evidence>
<comment type="caution">
    <text evidence="7">The sequence shown here is derived from an EMBL/GenBank/DDBJ whole genome shotgun (WGS) entry which is preliminary data.</text>
</comment>
<dbReference type="InterPro" id="IPR011583">
    <property type="entry name" value="Chitinase_II/V-like_cat"/>
</dbReference>
<evidence type="ECO:0000313" key="7">
    <source>
        <dbReference type="EMBL" id="KAF3953197.1"/>
    </source>
</evidence>
<dbReference type="EMBL" id="JRKL02004184">
    <property type="protein sequence ID" value="KAF3953197.1"/>
    <property type="molecule type" value="Genomic_DNA"/>
</dbReference>
<dbReference type="InterPro" id="IPR029070">
    <property type="entry name" value="Chitinase_insertion_sf"/>
</dbReference>
<dbReference type="InterPro" id="IPR017853">
    <property type="entry name" value="GH"/>
</dbReference>
<gene>
    <name evidence="7" type="ORF">CMV_021337</name>
</gene>
<dbReference type="GO" id="GO:0008061">
    <property type="term" value="F:chitin binding"/>
    <property type="evidence" value="ECO:0007669"/>
    <property type="project" value="InterPro"/>
</dbReference>
<dbReference type="AlphaFoldDB" id="A0A8J4QK07"/>
<evidence type="ECO:0000256" key="1">
    <source>
        <dbReference type="ARBA" id="ARBA00008682"/>
    </source>
</evidence>
<feature type="domain" description="GH18" evidence="6">
    <location>
        <begin position="2"/>
        <end position="331"/>
    </location>
</feature>
<dbReference type="GO" id="GO:0004568">
    <property type="term" value="F:chitinase activity"/>
    <property type="evidence" value="ECO:0007669"/>
    <property type="project" value="TreeGrafter"/>
</dbReference>
<dbReference type="PROSITE" id="PS51910">
    <property type="entry name" value="GH18_2"/>
    <property type="match status" value="1"/>
</dbReference>
<dbReference type="SMART" id="SM00636">
    <property type="entry name" value="Glyco_18"/>
    <property type="match status" value="1"/>
</dbReference>
<dbReference type="InterPro" id="IPR050314">
    <property type="entry name" value="Glycosyl_Hydrlase_18"/>
</dbReference>
<keyword evidence="8" id="KW-1185">Reference proteome</keyword>
<dbReference type="Proteomes" id="UP000737018">
    <property type="component" value="Unassembled WGS sequence"/>
</dbReference>
<dbReference type="Pfam" id="PF00704">
    <property type="entry name" value="Glyco_hydro_18"/>
    <property type="match status" value="1"/>
</dbReference>
<dbReference type="FunFam" id="3.10.50.10:FF:000003">
    <property type="entry name" value="Class V chitinase CHIT5b"/>
    <property type="match status" value="1"/>
</dbReference>